<keyword evidence="4" id="KW-0862">Zinc</keyword>
<protein>
    <submittedName>
        <fullName evidence="8">Transcription factor that controls expression of many ribosome biogenesis genes</fullName>
    </submittedName>
</protein>
<reference evidence="8 9" key="1">
    <citation type="journal article" date="2009" name="Nat. Biotechnol.">
        <title>Genome sequence of the recombinant protein production host Pichia pastoris.</title>
        <authorList>
            <person name="De Schutter K."/>
            <person name="Lin Y.C."/>
            <person name="Tiels P."/>
            <person name="Van Hecke A."/>
            <person name="Glinka S."/>
            <person name="Weber-Lehmann J."/>
            <person name="Rouze P."/>
            <person name="Van de Peer Y."/>
            <person name="Callewaert N."/>
        </authorList>
    </citation>
    <scope>NUCLEOTIDE SEQUENCE [LARGE SCALE GENOMIC DNA]</scope>
    <source>
        <strain evidence="9">GS115 / ATCC 20864</strain>
    </source>
</reference>
<dbReference type="PANTHER" id="PTHR23057">
    <property type="entry name" value="JUXTAPOSED WITH ANOTHER ZINC FINGER PROTEIN 1"/>
    <property type="match status" value="1"/>
</dbReference>
<dbReference type="Gene3D" id="3.30.160.60">
    <property type="entry name" value="Classic Zinc Finger"/>
    <property type="match status" value="1"/>
</dbReference>
<dbReference type="Proteomes" id="UP000000314">
    <property type="component" value="Chromosome 4"/>
</dbReference>
<keyword evidence="9" id="KW-1185">Reference proteome</keyword>
<dbReference type="HOGENOM" id="CLU_013026_0_0_1"/>
<sequence length="372" mass="41705">MDNPFGQASAMRIPTNSGAASSANGSEPININISMTHQQHNYNHSHNQQYPQGNSRRNSIHPKLRRDSIAHSQGMGGVSWGSVAIGSWLKDDVLNLAVYNQAPNHQFSTNHAMFTSNMTTSSSPSIQNTGYMANLEADYCKDYSCCGQLLPTLHDLLRHYEEMHIQPSPPEMETPRSKAVNSILDTVSTNEVFLSHQGMEPQFQVPEFDFAVTNNFQNQHSETSGVDDPTPKTQPGATVGAGPQSQIRQGQHQQQQFPMDEDEDTEMCIDDPARHLYVSEHSEHRPFKCPVVGCDKTYKNQNGLKYHRLHGHQNQKLHPNEDGTFSVIDPESNAPYPDGLGLERDKPYRCEVCGKRYKNLNGLKYHRGHSTH</sequence>
<organism evidence="8 9">
    <name type="scientific">Komagataella phaffii (strain GS115 / ATCC 20864)</name>
    <name type="common">Yeast</name>
    <name type="synonym">Pichia pastoris</name>
    <dbReference type="NCBI Taxonomy" id="644223"/>
    <lineage>
        <taxon>Eukaryota</taxon>
        <taxon>Fungi</taxon>
        <taxon>Dikarya</taxon>
        <taxon>Ascomycota</taxon>
        <taxon>Saccharomycotina</taxon>
        <taxon>Pichiomycetes</taxon>
        <taxon>Pichiales</taxon>
        <taxon>Pichiaceae</taxon>
        <taxon>Komagataella</taxon>
    </lineage>
</organism>
<evidence type="ECO:0000256" key="5">
    <source>
        <dbReference type="PROSITE-ProRule" id="PRU00042"/>
    </source>
</evidence>
<name>C4R719_KOMPG</name>
<dbReference type="PROSITE" id="PS50157">
    <property type="entry name" value="ZINC_FINGER_C2H2_2"/>
    <property type="match status" value="2"/>
</dbReference>
<dbReference type="PROSITE" id="PS00028">
    <property type="entry name" value="ZINC_FINGER_C2H2_1"/>
    <property type="match status" value="2"/>
</dbReference>
<dbReference type="PANTHER" id="PTHR23057:SF0">
    <property type="entry name" value="JUXTAPOSED WITH ANOTHER ZINC FINGER PROTEIN 1"/>
    <property type="match status" value="1"/>
</dbReference>
<dbReference type="GeneID" id="8201078"/>
<dbReference type="InterPro" id="IPR036236">
    <property type="entry name" value="Znf_C2H2_sf"/>
</dbReference>
<feature type="domain" description="C2H2-type" evidence="7">
    <location>
        <begin position="348"/>
        <end position="372"/>
    </location>
</feature>
<dbReference type="InterPro" id="IPR051580">
    <property type="entry name" value="ZnF-Chromatin_assoc"/>
</dbReference>
<evidence type="ECO:0000256" key="2">
    <source>
        <dbReference type="ARBA" id="ARBA00022737"/>
    </source>
</evidence>
<feature type="compositionally biased region" description="Low complexity" evidence="6">
    <location>
        <begin position="16"/>
        <end position="26"/>
    </location>
</feature>
<dbReference type="GO" id="GO:0005634">
    <property type="term" value="C:nucleus"/>
    <property type="evidence" value="ECO:0007669"/>
    <property type="project" value="TreeGrafter"/>
</dbReference>
<feature type="region of interest" description="Disordered" evidence="6">
    <location>
        <begin position="1"/>
        <end position="27"/>
    </location>
</feature>
<accession>C4R719</accession>
<dbReference type="eggNOG" id="KOG4124">
    <property type="taxonomic scope" value="Eukaryota"/>
</dbReference>
<evidence type="ECO:0000256" key="1">
    <source>
        <dbReference type="ARBA" id="ARBA00022723"/>
    </source>
</evidence>
<evidence type="ECO:0000259" key="7">
    <source>
        <dbReference type="PROSITE" id="PS50157"/>
    </source>
</evidence>
<dbReference type="KEGG" id="ppa:PAS_chr4_0169"/>
<gene>
    <name evidence="8" type="ordered locus">PAS_chr4_0169</name>
</gene>
<evidence type="ECO:0000256" key="3">
    <source>
        <dbReference type="ARBA" id="ARBA00022771"/>
    </source>
</evidence>
<evidence type="ECO:0000313" key="9">
    <source>
        <dbReference type="Proteomes" id="UP000000314"/>
    </source>
</evidence>
<keyword evidence="3 5" id="KW-0863">Zinc-finger</keyword>
<dbReference type="SMART" id="SM00355">
    <property type="entry name" value="ZnF_C2H2"/>
    <property type="match status" value="3"/>
</dbReference>
<feature type="region of interest" description="Disordered" evidence="6">
    <location>
        <begin position="219"/>
        <end position="263"/>
    </location>
</feature>
<keyword evidence="2" id="KW-0677">Repeat</keyword>
<dbReference type="InParanoid" id="C4R719"/>
<dbReference type="RefSeq" id="XP_002493573.1">
    <property type="nucleotide sequence ID" value="XM_002493528.1"/>
</dbReference>
<dbReference type="EMBL" id="FN392322">
    <property type="protein sequence ID" value="CAY71394.1"/>
    <property type="molecule type" value="Genomic_DNA"/>
</dbReference>
<feature type="domain" description="C2H2-type" evidence="7">
    <location>
        <begin position="287"/>
        <end position="317"/>
    </location>
</feature>
<dbReference type="SUPFAM" id="SSF57667">
    <property type="entry name" value="beta-beta-alpha zinc fingers"/>
    <property type="match status" value="1"/>
</dbReference>
<keyword evidence="1" id="KW-0479">Metal-binding</keyword>
<dbReference type="OMA" id="QPIDITY"/>
<dbReference type="OrthoDB" id="3269380at2759"/>
<proteinExistence type="predicted"/>
<dbReference type="FunCoup" id="C4R719">
    <property type="interactions" value="2141"/>
</dbReference>
<evidence type="ECO:0000313" key="8">
    <source>
        <dbReference type="EMBL" id="CAY71394.1"/>
    </source>
</evidence>
<dbReference type="GO" id="GO:0008270">
    <property type="term" value="F:zinc ion binding"/>
    <property type="evidence" value="ECO:0007669"/>
    <property type="project" value="UniProtKB-KW"/>
</dbReference>
<evidence type="ECO:0000256" key="4">
    <source>
        <dbReference type="ARBA" id="ARBA00022833"/>
    </source>
</evidence>
<feature type="compositionally biased region" description="Low complexity" evidence="6">
    <location>
        <begin position="244"/>
        <end position="256"/>
    </location>
</feature>
<evidence type="ECO:0000256" key="6">
    <source>
        <dbReference type="SAM" id="MobiDB-lite"/>
    </source>
</evidence>
<dbReference type="STRING" id="644223.C4R719"/>
<dbReference type="AlphaFoldDB" id="C4R719"/>
<dbReference type="FunFam" id="3.30.160.60:FF:001987">
    <property type="entry name" value="Transcription factor SFP1"/>
    <property type="match status" value="1"/>
</dbReference>
<dbReference type="InterPro" id="IPR013087">
    <property type="entry name" value="Znf_C2H2_type"/>
</dbReference>